<dbReference type="InterPro" id="IPR018376">
    <property type="entry name" value="Enoyl-CoA_hyd/isom_CS"/>
</dbReference>
<dbReference type="Pfam" id="PF00378">
    <property type="entry name" value="ECH_1"/>
    <property type="match status" value="1"/>
</dbReference>
<dbReference type="Gene3D" id="3.90.226.10">
    <property type="entry name" value="2-enoyl-CoA Hydratase, Chain A, domain 1"/>
    <property type="match status" value="1"/>
</dbReference>
<protein>
    <submittedName>
        <fullName evidence="6">Crotonase</fullName>
    </submittedName>
</protein>
<dbReference type="GO" id="GO:0006635">
    <property type="term" value="P:fatty acid beta-oxidation"/>
    <property type="evidence" value="ECO:0007669"/>
    <property type="project" value="TreeGrafter"/>
</dbReference>
<evidence type="ECO:0000256" key="3">
    <source>
        <dbReference type="ARBA" id="ARBA00023709"/>
    </source>
</evidence>
<accession>A0A5N8WL14</accession>
<comment type="catalytic activity">
    <reaction evidence="3">
        <text>a (3S)-3-hydroxyacyl-CoA = a (2E)-enoyl-CoA + H2O</text>
        <dbReference type="Rhea" id="RHEA:16105"/>
        <dbReference type="ChEBI" id="CHEBI:15377"/>
        <dbReference type="ChEBI" id="CHEBI:57318"/>
        <dbReference type="ChEBI" id="CHEBI:58856"/>
        <dbReference type="EC" id="4.2.1.17"/>
    </reaction>
</comment>
<evidence type="ECO:0000313" key="7">
    <source>
        <dbReference type="Proteomes" id="UP000373149"/>
    </source>
</evidence>
<dbReference type="PANTHER" id="PTHR11941:SF54">
    <property type="entry name" value="ENOYL-COA HYDRATASE, MITOCHONDRIAL"/>
    <property type="match status" value="1"/>
</dbReference>
<evidence type="ECO:0000256" key="1">
    <source>
        <dbReference type="ARBA" id="ARBA00005254"/>
    </source>
</evidence>
<reference evidence="6 7" key="1">
    <citation type="submission" date="2019-09" db="EMBL/GenBank/DDBJ databases">
        <authorList>
            <person name="Duangmal K."/>
            <person name="Teo W.F.A."/>
            <person name="Lipun K."/>
        </authorList>
    </citation>
    <scope>NUCLEOTIDE SEQUENCE [LARGE SCALE GENOMIC DNA]</scope>
    <source>
        <strain evidence="6 7">K1PN6</strain>
    </source>
</reference>
<keyword evidence="2" id="KW-0456">Lyase</keyword>
<proteinExistence type="inferred from homology"/>
<evidence type="ECO:0000313" key="6">
    <source>
        <dbReference type="EMBL" id="MPY48153.1"/>
    </source>
</evidence>
<sequence>MSSGVEFVKDGHVARVVLDRPKALNAITPQMDDALLDAWTEINNDPDIWVAVLSATGEKAFCAGGDVSGAAEGPSRRMALGGGLTGVGGPLLTLRKPLVAAVQGYVIGGGFELAMCADVIVAADTAQFGMPETKVGIIGEAGIMHRAIRQLPHHIALAMILTGERIPAAAAERYGLVNEVVGYPDLAEAADRWAQKITAASPLAVQAAKEAVLSRVGWPLEVALATRYEPIEAYASTKDRLEGRAAFAERRAPRWQGR</sequence>
<evidence type="ECO:0000256" key="4">
    <source>
        <dbReference type="ARBA" id="ARBA00023717"/>
    </source>
</evidence>
<dbReference type="Gene3D" id="1.10.12.10">
    <property type="entry name" value="Lyase 2-enoyl-coa Hydratase, Chain A, domain 2"/>
    <property type="match status" value="1"/>
</dbReference>
<evidence type="ECO:0000256" key="5">
    <source>
        <dbReference type="RuleBase" id="RU003707"/>
    </source>
</evidence>
<dbReference type="InterPro" id="IPR014748">
    <property type="entry name" value="Enoyl-CoA_hydra_C"/>
</dbReference>
<dbReference type="InterPro" id="IPR001753">
    <property type="entry name" value="Enoyl-CoA_hydra/iso"/>
</dbReference>
<dbReference type="EMBL" id="VMNX01000010">
    <property type="protein sequence ID" value="MPY48153.1"/>
    <property type="molecule type" value="Genomic_DNA"/>
</dbReference>
<gene>
    <name evidence="6" type="ORF">FPZ41_05975</name>
</gene>
<comment type="caution">
    <text evidence="6">The sequence shown here is derived from an EMBL/GenBank/DDBJ whole genome shotgun (WGS) entry which is preliminary data.</text>
</comment>
<organism evidence="6 7">
    <name type="scientific">Streptomyces acidicola</name>
    <dbReference type="NCBI Taxonomy" id="2596892"/>
    <lineage>
        <taxon>Bacteria</taxon>
        <taxon>Bacillati</taxon>
        <taxon>Actinomycetota</taxon>
        <taxon>Actinomycetes</taxon>
        <taxon>Kitasatosporales</taxon>
        <taxon>Streptomycetaceae</taxon>
        <taxon>Streptomyces</taxon>
    </lineage>
</organism>
<dbReference type="SUPFAM" id="SSF52096">
    <property type="entry name" value="ClpP/crotonase"/>
    <property type="match status" value="1"/>
</dbReference>
<evidence type="ECO:0000256" key="2">
    <source>
        <dbReference type="ARBA" id="ARBA00023239"/>
    </source>
</evidence>
<name>A0A5N8WL14_9ACTN</name>
<keyword evidence="7" id="KW-1185">Reference proteome</keyword>
<dbReference type="AlphaFoldDB" id="A0A5N8WL14"/>
<dbReference type="RefSeq" id="WP_322619868.1">
    <property type="nucleotide sequence ID" value="NZ_VMNX01000010.1"/>
</dbReference>
<dbReference type="InterPro" id="IPR029045">
    <property type="entry name" value="ClpP/crotonase-like_dom_sf"/>
</dbReference>
<dbReference type="CDD" id="cd06558">
    <property type="entry name" value="crotonase-like"/>
    <property type="match status" value="1"/>
</dbReference>
<dbReference type="PROSITE" id="PS00166">
    <property type="entry name" value="ENOYL_COA_HYDRATASE"/>
    <property type="match status" value="1"/>
</dbReference>
<comment type="catalytic activity">
    <reaction evidence="4">
        <text>a 4-saturated-(3S)-3-hydroxyacyl-CoA = a (3E)-enoyl-CoA + H2O</text>
        <dbReference type="Rhea" id="RHEA:20724"/>
        <dbReference type="ChEBI" id="CHEBI:15377"/>
        <dbReference type="ChEBI" id="CHEBI:58521"/>
        <dbReference type="ChEBI" id="CHEBI:137480"/>
        <dbReference type="EC" id="4.2.1.17"/>
    </reaction>
</comment>
<dbReference type="GO" id="GO:0004300">
    <property type="term" value="F:enoyl-CoA hydratase activity"/>
    <property type="evidence" value="ECO:0007669"/>
    <property type="project" value="UniProtKB-EC"/>
</dbReference>
<dbReference type="Proteomes" id="UP000373149">
    <property type="component" value="Unassembled WGS sequence"/>
</dbReference>
<dbReference type="PANTHER" id="PTHR11941">
    <property type="entry name" value="ENOYL-COA HYDRATASE-RELATED"/>
    <property type="match status" value="1"/>
</dbReference>
<comment type="similarity">
    <text evidence="1 5">Belongs to the enoyl-CoA hydratase/isomerase family.</text>
</comment>